<protein>
    <submittedName>
        <fullName evidence="1">Uncharacterized protein</fullName>
    </submittedName>
</protein>
<reference evidence="1 2" key="1">
    <citation type="submission" date="2020-12" db="EMBL/GenBank/DDBJ databases">
        <title>Genomic characterization of four novel bacteriophages infecting Klebsiella pneumoniae.</title>
        <authorList>
            <person name="Estrada Bonilla B."/>
            <person name="Costa A.R."/>
            <person name="van Rossum T."/>
            <person name="Hagedoorn S."/>
            <person name="Wallinga H."/>
            <person name="Xiao M."/>
            <person name="Song W."/>
            <person name="Haas P.-J."/>
            <person name="Nobrega F.L."/>
            <person name="Brouns S.J.J."/>
        </authorList>
    </citation>
    <scope>NUCLEOTIDE SEQUENCE [LARGE SCALE GENOMIC DNA]</scope>
</reference>
<dbReference type="Proteomes" id="UP000596379">
    <property type="component" value="Segment"/>
</dbReference>
<sequence>MIISSTFNICPICGIERSKRVHSKCSKILQKRAQNPAVKAEYETIRRNARGYDRNEVVHTNRISRIRAATHRIASL</sequence>
<keyword evidence="2" id="KW-1185">Reference proteome</keyword>
<evidence type="ECO:0000313" key="2">
    <source>
        <dbReference type="Proteomes" id="UP000596379"/>
    </source>
</evidence>
<name>A0A7U0GAN6_9CAUD</name>
<accession>A0A7U0GAN6</accession>
<gene>
    <name evidence="1" type="ORF">vBKpPFBKp27_085</name>
</gene>
<dbReference type="EMBL" id="MW394388">
    <property type="protein sequence ID" value="QQV91672.1"/>
    <property type="molecule type" value="Genomic_DNA"/>
</dbReference>
<proteinExistence type="predicted"/>
<organism evidence="1 2">
    <name type="scientific">Klebsiella phage vB_KpP_FBKp27</name>
    <dbReference type="NCBI Taxonomy" id="2801837"/>
    <lineage>
        <taxon>Viruses</taxon>
        <taxon>Duplodnaviria</taxon>
        <taxon>Heunggongvirae</taxon>
        <taxon>Uroviricota</taxon>
        <taxon>Caudoviricetes</taxon>
        <taxon>Schitoviridae</taxon>
        <taxon>Efbeekayvirus</taxon>
        <taxon>Efbeekayvirus Fbkp27</taxon>
    </lineage>
</organism>
<evidence type="ECO:0000313" key="1">
    <source>
        <dbReference type="EMBL" id="QQV91672.1"/>
    </source>
</evidence>